<dbReference type="OrthoDB" id="501625at2"/>
<keyword evidence="1" id="KW-0812">Transmembrane</keyword>
<feature type="transmembrane region" description="Helical" evidence="1">
    <location>
        <begin position="264"/>
        <end position="283"/>
    </location>
</feature>
<gene>
    <name evidence="2" type="ordered locus">PCC7424_2361</name>
</gene>
<organism evidence="2 3">
    <name type="scientific">Gloeothece citriformis (strain PCC 7424)</name>
    <name type="common">Cyanothece sp. (strain PCC 7424)</name>
    <dbReference type="NCBI Taxonomy" id="65393"/>
    <lineage>
        <taxon>Bacteria</taxon>
        <taxon>Bacillati</taxon>
        <taxon>Cyanobacteriota</taxon>
        <taxon>Cyanophyceae</taxon>
        <taxon>Oscillatoriophycideae</taxon>
        <taxon>Chroococcales</taxon>
        <taxon>Aphanothecaceae</taxon>
        <taxon>Gloeothece</taxon>
        <taxon>Gloeothece citriformis</taxon>
    </lineage>
</organism>
<dbReference type="Proteomes" id="UP000002384">
    <property type="component" value="Chromosome"/>
</dbReference>
<dbReference type="eggNOG" id="COG3779">
    <property type="taxonomic scope" value="Bacteria"/>
</dbReference>
<evidence type="ECO:0000256" key="1">
    <source>
        <dbReference type="SAM" id="Phobius"/>
    </source>
</evidence>
<dbReference type="AlphaFoldDB" id="B7KIU6"/>
<proteinExistence type="predicted"/>
<dbReference type="HOGENOM" id="CLU_028584_0_0_3"/>
<sequence length="514" mass="60372">MTIARISPQKARQKNRFRLWFERTMAILALINYMLVIFNLTYIPLRDFWLQGRVQLFFKFGQYELEWPPEPVRVLPVGLSQFITQYDVFKGIEPYRTTEQYLETVEKLKKEVSLEGLNTNNENVDKILQTLQQESLEMINNNPFEVANKLGTFERIKNKMRDYVFGTGNASAKQAFLIFWSRDYLKNNYSDKINFFDEQIVPLLQTNYYRPVGENGEPVDNFGLIDFFFFMIFLPEFLIRTWLISRRYTGVSWRDAMLWRWYDIFLLIPFFKILRIIPVIIRLNQSDLIDLNSIKKQASQGFVAGIAEDITEVVFIRIINQIQNSVKQGDIQKILTHQTTSTYIDVNEINEIQEIVKLFLEIIVEKTLPQIQPEAEAFLKYNFDKAISQSPAFTSLQRFPGVEGLQNQLSQQLASRSYQTLCEVMNSLIKEDKKFNELLGKMIQKFSLSLGTELQVQKSTDKLELLITDLLEEIKINYIERLSQEDVDAILEQTRQLRQKAQATLPQIEPSPYR</sequence>
<accession>B7KIU6</accession>
<keyword evidence="1" id="KW-0472">Membrane</keyword>
<keyword evidence="1" id="KW-1133">Transmembrane helix</keyword>
<protein>
    <submittedName>
        <fullName evidence="2">Uncharacterized protein</fullName>
    </submittedName>
</protein>
<dbReference type="STRING" id="65393.PCC7424_2361"/>
<reference evidence="3" key="1">
    <citation type="journal article" date="2011" name="MBio">
        <title>Novel metabolic attributes of the genus Cyanothece, comprising a group of unicellular nitrogen-fixing Cyanobacteria.</title>
        <authorList>
            <person name="Bandyopadhyay A."/>
            <person name="Elvitigala T."/>
            <person name="Welsh E."/>
            <person name="Stockel J."/>
            <person name="Liberton M."/>
            <person name="Min H."/>
            <person name="Sherman L.A."/>
            <person name="Pakrasi H.B."/>
        </authorList>
    </citation>
    <scope>NUCLEOTIDE SEQUENCE [LARGE SCALE GENOMIC DNA]</scope>
    <source>
        <strain evidence="3">PCC 7424</strain>
    </source>
</reference>
<evidence type="ECO:0000313" key="3">
    <source>
        <dbReference type="Proteomes" id="UP000002384"/>
    </source>
</evidence>
<evidence type="ECO:0000313" key="2">
    <source>
        <dbReference type="EMBL" id="ACK70782.1"/>
    </source>
</evidence>
<dbReference type="RefSeq" id="WP_015954386.1">
    <property type="nucleotide sequence ID" value="NC_011729.1"/>
</dbReference>
<dbReference type="KEGG" id="cyc:PCC7424_2361"/>
<keyword evidence="3" id="KW-1185">Reference proteome</keyword>
<feature type="transmembrane region" description="Helical" evidence="1">
    <location>
        <begin position="20"/>
        <end position="43"/>
    </location>
</feature>
<feature type="transmembrane region" description="Helical" evidence="1">
    <location>
        <begin position="222"/>
        <end position="243"/>
    </location>
</feature>
<name>B7KIU6_GLOC7</name>
<dbReference type="EMBL" id="CP001291">
    <property type="protein sequence ID" value="ACK70782.1"/>
    <property type="molecule type" value="Genomic_DNA"/>
</dbReference>